<evidence type="ECO:0000256" key="1">
    <source>
        <dbReference type="SAM" id="Phobius"/>
    </source>
</evidence>
<proteinExistence type="predicted"/>
<organism evidence="2 3">
    <name type="scientific">Ruegeria atlantica</name>
    <dbReference type="NCBI Taxonomy" id="81569"/>
    <lineage>
        <taxon>Bacteria</taxon>
        <taxon>Pseudomonadati</taxon>
        <taxon>Pseudomonadota</taxon>
        <taxon>Alphaproteobacteria</taxon>
        <taxon>Rhodobacterales</taxon>
        <taxon>Roseobacteraceae</taxon>
        <taxon>Ruegeria</taxon>
    </lineage>
</organism>
<sequence>MRRERVIVLFGVSLIVLFAAWYTIAGIGMNMTASEMTNMAGPIGEPMHMGEAPSWGVQYVTLIFLMWWVMMIAMMTPSAAPAVLLYSAIKRAGPERDKAAQFSFCFLAGYLIAWAIFSLAATGLQWGLESIGLSDGPMMTIRSKTFAGCVLITAGAYQLSDLKSACLRHCQSPARFIADHHKPGAYGAFRIGALHGLYCLGCCWALMALLFVGGIMNLYWIAGIAVYVALEKLLPGARWLPTLTGLGLIAVGFWIVLDALMSIF</sequence>
<keyword evidence="3" id="KW-1185">Reference proteome</keyword>
<dbReference type="Proteomes" id="UP000050786">
    <property type="component" value="Unassembled WGS sequence"/>
</dbReference>
<keyword evidence="1" id="KW-0472">Membrane</keyword>
<keyword evidence="1" id="KW-1133">Transmembrane helix</keyword>
<gene>
    <name evidence="2" type="ORF">RUM4293_04670</name>
</gene>
<feature type="transmembrane region" description="Helical" evidence="1">
    <location>
        <begin position="7"/>
        <end position="29"/>
    </location>
</feature>
<feature type="transmembrane region" description="Helical" evidence="1">
    <location>
        <begin position="197"/>
        <end position="230"/>
    </location>
</feature>
<dbReference type="EMBL" id="CYPS01000067">
    <property type="protein sequence ID" value="CUH45753.1"/>
    <property type="molecule type" value="Genomic_DNA"/>
</dbReference>
<reference evidence="3" key="1">
    <citation type="submission" date="2015-09" db="EMBL/GenBank/DDBJ databases">
        <authorList>
            <person name="Rodrigo-Torres L."/>
            <person name="Arahal D.R."/>
        </authorList>
    </citation>
    <scope>NUCLEOTIDE SEQUENCE [LARGE SCALE GENOMIC DNA]</scope>
    <source>
        <strain evidence="3">CECT 4293</strain>
    </source>
</reference>
<evidence type="ECO:0000313" key="3">
    <source>
        <dbReference type="Proteomes" id="UP000050786"/>
    </source>
</evidence>
<feature type="transmembrane region" description="Helical" evidence="1">
    <location>
        <begin position="99"/>
        <end position="121"/>
    </location>
</feature>
<keyword evidence="1" id="KW-0812">Transmembrane</keyword>
<accession>A0A0P1EQE6</accession>
<protein>
    <submittedName>
        <fullName evidence="2">Putative metal-binding integral membrane protein</fullName>
    </submittedName>
</protein>
<feature type="transmembrane region" description="Helical" evidence="1">
    <location>
        <begin position="59"/>
        <end position="87"/>
    </location>
</feature>
<name>A0A0P1EQE6_9RHOB</name>
<dbReference type="InterPro" id="IPR018688">
    <property type="entry name" value="PpoB2-like"/>
</dbReference>
<dbReference type="Pfam" id="PF09948">
    <property type="entry name" value="PpoB2"/>
    <property type="match status" value="1"/>
</dbReference>
<feature type="transmembrane region" description="Helical" evidence="1">
    <location>
        <begin position="242"/>
        <end position="261"/>
    </location>
</feature>
<evidence type="ECO:0000313" key="2">
    <source>
        <dbReference type="EMBL" id="CUH45753.1"/>
    </source>
</evidence>
<dbReference type="AlphaFoldDB" id="A0A0P1EQE6"/>